<dbReference type="Proteomes" id="UP000662770">
    <property type="component" value="Chromosome"/>
</dbReference>
<keyword evidence="3" id="KW-1185">Reference proteome</keyword>
<keyword evidence="2" id="KW-0378">Hydrolase</keyword>
<keyword evidence="2" id="KW-0645">Protease</keyword>
<evidence type="ECO:0000313" key="2">
    <source>
        <dbReference type="EMBL" id="QSX33103.1"/>
    </source>
</evidence>
<dbReference type="GO" id="GO:0008237">
    <property type="term" value="F:metallopeptidase activity"/>
    <property type="evidence" value="ECO:0007669"/>
    <property type="project" value="UniProtKB-KW"/>
</dbReference>
<dbReference type="InterPro" id="IPR006640">
    <property type="entry name" value="SprT-like_domain"/>
</dbReference>
<sequence>MWFSRRAVSRQPSAAIAKSALAKTSNQAAVMQRINECYQLAEQHFRKSFTRPSVHFSLRGKAAGTAHPIQQMLRFNAVLLEENPNVFLSEVVPHEVCHLLTHQLYGKVKPHGIEWKALMQQLFQLSGKVTHQLDISSVTPKGVMYRCHCGPLELSVRRHNKVMRQQAHYQCRRCGQKLEPVLND</sequence>
<dbReference type="Pfam" id="PF10263">
    <property type="entry name" value="SprT-like"/>
    <property type="match status" value="1"/>
</dbReference>
<dbReference type="PANTHER" id="PTHR38773:SF1">
    <property type="entry name" value="PROTEIN SPRT"/>
    <property type="match status" value="1"/>
</dbReference>
<keyword evidence="2" id="KW-0482">Metalloprotease</keyword>
<organism evidence="2 3">
    <name type="scientific">Shewanella avicenniae</name>
    <dbReference type="NCBI Taxonomy" id="2814294"/>
    <lineage>
        <taxon>Bacteria</taxon>
        <taxon>Pseudomonadati</taxon>
        <taxon>Pseudomonadota</taxon>
        <taxon>Gammaproteobacteria</taxon>
        <taxon>Alteromonadales</taxon>
        <taxon>Shewanellaceae</taxon>
        <taxon>Shewanella</taxon>
    </lineage>
</organism>
<dbReference type="EMBL" id="CP071503">
    <property type="protein sequence ID" value="QSX33103.1"/>
    <property type="molecule type" value="Genomic_DNA"/>
</dbReference>
<evidence type="ECO:0000259" key="1">
    <source>
        <dbReference type="SMART" id="SM00731"/>
    </source>
</evidence>
<dbReference type="Pfam" id="PF17283">
    <property type="entry name" value="Zn_ribbon_SprT"/>
    <property type="match status" value="1"/>
</dbReference>
<gene>
    <name evidence="2" type="ORF">JYB87_15440</name>
</gene>
<reference evidence="2 3" key="1">
    <citation type="submission" date="2021-03" db="EMBL/GenBank/DDBJ databases">
        <title>Novel species identification of genus Shewanella.</title>
        <authorList>
            <person name="Liu G."/>
            <person name="Zhang Q."/>
        </authorList>
    </citation>
    <scope>NUCLEOTIDE SEQUENCE [LARGE SCALE GENOMIC DNA]</scope>
    <source>
        <strain evidence="2 3">FJAT-51800</strain>
    </source>
</reference>
<evidence type="ECO:0000313" key="3">
    <source>
        <dbReference type="Proteomes" id="UP000662770"/>
    </source>
</evidence>
<dbReference type="SMART" id="SM00731">
    <property type="entry name" value="SprT"/>
    <property type="match status" value="1"/>
</dbReference>
<dbReference type="NCBIfam" id="NF003421">
    <property type="entry name" value="PRK04860.1"/>
    <property type="match status" value="1"/>
</dbReference>
<proteinExistence type="predicted"/>
<dbReference type="RefSeq" id="WP_207354339.1">
    <property type="nucleotide sequence ID" value="NZ_CP071503.1"/>
</dbReference>
<dbReference type="InterPro" id="IPR035240">
    <property type="entry name" value="SprT_Zn_ribbon"/>
</dbReference>
<name>A0ABX7QQG3_9GAMM</name>
<feature type="domain" description="SprT-like" evidence="1">
    <location>
        <begin position="32"/>
        <end position="181"/>
    </location>
</feature>
<protein>
    <submittedName>
        <fullName evidence="2">SprT family zinc-dependent metalloprotease</fullName>
    </submittedName>
</protein>
<dbReference type="PANTHER" id="PTHR38773">
    <property type="entry name" value="PROTEIN SPRT"/>
    <property type="match status" value="1"/>
</dbReference>
<accession>A0ABX7QQG3</accession>